<dbReference type="Gene3D" id="3.40.50.300">
    <property type="entry name" value="P-loop containing nucleotide triphosphate hydrolases"/>
    <property type="match status" value="1"/>
</dbReference>
<dbReference type="GO" id="GO:0008483">
    <property type="term" value="F:transaminase activity"/>
    <property type="evidence" value="ECO:0007669"/>
    <property type="project" value="UniProtKB-KW"/>
</dbReference>
<evidence type="ECO:0000313" key="2">
    <source>
        <dbReference type="Proteomes" id="UP001174909"/>
    </source>
</evidence>
<name>A0AA35U1C7_GEOBA</name>
<organism evidence="1 2">
    <name type="scientific">Geodia barretti</name>
    <name type="common">Barrett's horny sponge</name>
    <dbReference type="NCBI Taxonomy" id="519541"/>
    <lineage>
        <taxon>Eukaryota</taxon>
        <taxon>Metazoa</taxon>
        <taxon>Porifera</taxon>
        <taxon>Demospongiae</taxon>
        <taxon>Heteroscleromorpha</taxon>
        <taxon>Tetractinellida</taxon>
        <taxon>Astrophorina</taxon>
        <taxon>Geodiidae</taxon>
        <taxon>Geodia</taxon>
    </lineage>
</organism>
<proteinExistence type="predicted"/>
<keyword evidence="1" id="KW-0032">Aminotransferase</keyword>
<evidence type="ECO:0000313" key="1">
    <source>
        <dbReference type="EMBL" id="CAI8058363.1"/>
    </source>
</evidence>
<gene>
    <name evidence="1" type="ORF">GBAR_LOCUS31730</name>
</gene>
<dbReference type="Proteomes" id="UP001174909">
    <property type="component" value="Unassembled WGS sequence"/>
</dbReference>
<keyword evidence="1" id="KW-0808">Transferase</keyword>
<reference evidence="1" key="1">
    <citation type="submission" date="2023-03" db="EMBL/GenBank/DDBJ databases">
        <authorList>
            <person name="Steffen K."/>
            <person name="Cardenas P."/>
        </authorList>
    </citation>
    <scope>NUCLEOTIDE SEQUENCE</scope>
</reference>
<dbReference type="InterPro" id="IPR053226">
    <property type="entry name" value="Pyrrolopyrazine_biosynth_F"/>
</dbReference>
<dbReference type="PANTHER" id="PTHR48419:SF1">
    <property type="entry name" value="SULFOTRANSFERASE DOMAIN-CONTAINING PROTEIN"/>
    <property type="match status" value="1"/>
</dbReference>
<dbReference type="InterPro" id="IPR027417">
    <property type="entry name" value="P-loop_NTPase"/>
</dbReference>
<dbReference type="Pfam" id="PF19798">
    <property type="entry name" value="Sulfotransfer_5"/>
    <property type="match status" value="1"/>
</dbReference>
<protein>
    <submittedName>
        <fullName evidence="1">Branched-chain-amino-acid aminotransferase-like protein 2</fullName>
    </submittedName>
</protein>
<comment type="caution">
    <text evidence="1">The sequence shown here is derived from an EMBL/GenBank/DDBJ whole genome shotgun (WGS) entry which is preliminary data.</text>
</comment>
<dbReference type="PANTHER" id="PTHR48419">
    <property type="entry name" value="SULFOTRANSFERASE DOMAIN-CONTAINING PROTEIN"/>
    <property type="match status" value="1"/>
</dbReference>
<dbReference type="EMBL" id="CASHTH010004507">
    <property type="protein sequence ID" value="CAI8058363.1"/>
    <property type="molecule type" value="Genomic_DNA"/>
</dbReference>
<dbReference type="SUPFAM" id="SSF52540">
    <property type="entry name" value="P-loop containing nucleoside triphosphate hydrolases"/>
    <property type="match status" value="1"/>
</dbReference>
<keyword evidence="2" id="KW-1185">Reference proteome</keyword>
<dbReference type="AlphaFoldDB" id="A0AA35U1C7"/>
<sequence>MARVILWSSHRCASTAVERSIRELEKVKVVHEPNCMAFFGEDGSLRNVEDPMFEAKRNYILSQSKLSRSERYEHIFIKDLAYYVRGSFDEFIRGEFANFTHTFLIRDPTAVAPSIQRVCKAQDGEVPFFTDTLGFEEMYNMYETVKNNSNSKPLIIAAEDIFDAPRETMEMYCRETGLPFSESMLTWEPKVFPEWKQYPNYELWFGSVMTSSGFLKHTAGKMGKSSEPLLPELEVALKKAMPYYEKLNSLRTV</sequence>
<accession>A0AA35U1C7</accession>